<accession>A0A5S9PS82</accession>
<gene>
    <name evidence="3" type="ORF">OPDIPICF_01209</name>
</gene>
<dbReference type="AlphaFoldDB" id="A0A5S9PS82"/>
<dbReference type="Pfam" id="PF23544">
    <property type="entry name" value="AtuA_ferredoxin"/>
    <property type="match status" value="1"/>
</dbReference>
<dbReference type="OrthoDB" id="9763456at2"/>
<evidence type="ECO:0000259" key="1">
    <source>
        <dbReference type="Pfam" id="PF07287"/>
    </source>
</evidence>
<dbReference type="PANTHER" id="PTHR47708:SF2">
    <property type="entry name" value="SI:CH73-132F6.5"/>
    <property type="match status" value="1"/>
</dbReference>
<reference evidence="3 4" key="1">
    <citation type="submission" date="2019-11" db="EMBL/GenBank/DDBJ databases">
        <authorList>
            <person name="Holert J."/>
        </authorList>
    </citation>
    <scope>NUCLEOTIDE SEQUENCE [LARGE SCALE GENOMIC DNA]</scope>
    <source>
        <strain evidence="3">SB11_3</strain>
    </source>
</reference>
<evidence type="ECO:0000313" key="3">
    <source>
        <dbReference type="EMBL" id="CAA0107537.1"/>
    </source>
</evidence>
<feature type="domain" description="AtuA-like ferredoxin-fold" evidence="2">
    <location>
        <begin position="483"/>
        <end position="583"/>
    </location>
</feature>
<dbReference type="Proteomes" id="UP000441399">
    <property type="component" value="Unassembled WGS sequence"/>
</dbReference>
<name>A0A5S9PS82_9GAMM</name>
<evidence type="ECO:0000259" key="2">
    <source>
        <dbReference type="Pfam" id="PF23544"/>
    </source>
</evidence>
<protein>
    <recommendedName>
        <fullName evidence="5">Terpene utilization protein AtuA</fullName>
    </recommendedName>
</protein>
<dbReference type="InterPro" id="IPR056362">
    <property type="entry name" value="AtuA-like_ferredoxin_dom"/>
</dbReference>
<evidence type="ECO:0008006" key="5">
    <source>
        <dbReference type="Google" id="ProtNLM"/>
    </source>
</evidence>
<dbReference type="PANTHER" id="PTHR47708">
    <property type="match status" value="1"/>
</dbReference>
<dbReference type="Pfam" id="PF07287">
    <property type="entry name" value="AtuA"/>
    <property type="match status" value="1"/>
</dbReference>
<organism evidence="3 4">
    <name type="scientific">BD1-7 clade bacterium</name>
    <dbReference type="NCBI Taxonomy" id="2029982"/>
    <lineage>
        <taxon>Bacteria</taxon>
        <taxon>Pseudomonadati</taxon>
        <taxon>Pseudomonadota</taxon>
        <taxon>Gammaproteobacteria</taxon>
        <taxon>Cellvibrionales</taxon>
        <taxon>Spongiibacteraceae</taxon>
        <taxon>BD1-7 clade</taxon>
    </lineage>
</organism>
<dbReference type="EMBL" id="CACSIO010000012">
    <property type="protein sequence ID" value="CAA0107537.1"/>
    <property type="molecule type" value="Genomic_DNA"/>
</dbReference>
<dbReference type="InterPro" id="IPR010839">
    <property type="entry name" value="AtuA_N"/>
</dbReference>
<sequence length="607" mass="65590">MKTSVRIGCASAFWGDTSIAAKQLVDNTPLDYLVFDYLAEVTLSIMAGARLKNPDLGYATDFVSVLAPLLPAIADKHIKVVSNAGGMNAAKCAEEIRQNVQDAGLDLTVACIDGDDLMPQKSSLTGTREMFTDDLMPDSCISINAYLGAPAITQALVAGADIIVTGRVVDSAVVLAPLVHEFGWAWDDYDKLAQGSLAGHIIECGSQCTGGNFTDWQLLVNDYDHMGFPVIECYEDGHFVVSKPENCGGLVNQFTVGEQLLYEIGDPQLYRLPDVCCDFSQVTLEDCGTNQVHIKGAHGKPPGGNYKVSATWMDGYRCTASFLIGGRDAVKKGKVVADAILSRVNRMYIALGMPTFNQCDVEILGSECTYGEHARMQATREVVVKIAVRHDDRKALGLFSREIAQAATGMTPGMTGLVGGRPKASPCIRLFSFLYPKDHVTANLTIGDQTRVCDIPTDTIEPQSHPNTVTDTTDKISVDTVTVPLIYLAVARSGDKGDNVNVGVKARNPDYLPWLERALAPTRVSDYMKHLLDKNSRVTVYRLPGLGAFNILMENALGGGGIASLRIDPQGKAVAQQLLDMPVEVDADIAWRAESAYKELVNDNDTL</sequence>
<proteinExistence type="predicted"/>
<feature type="domain" description="Acyclic terpene utilisation N-terminal" evidence="1">
    <location>
        <begin position="5"/>
        <end position="444"/>
    </location>
</feature>
<keyword evidence="4" id="KW-1185">Reference proteome</keyword>
<evidence type="ECO:0000313" key="4">
    <source>
        <dbReference type="Proteomes" id="UP000441399"/>
    </source>
</evidence>